<dbReference type="EMBL" id="QZEV01000006">
    <property type="protein sequence ID" value="RJL06750.1"/>
    <property type="molecule type" value="Genomic_DNA"/>
</dbReference>
<dbReference type="Proteomes" id="UP000285530">
    <property type="component" value="Unassembled WGS sequence"/>
</dbReference>
<feature type="region of interest" description="Disordered" evidence="1">
    <location>
        <begin position="1"/>
        <end position="46"/>
    </location>
</feature>
<accession>A0A419A165</accession>
<keyword evidence="3" id="KW-1185">Reference proteome</keyword>
<evidence type="ECO:0000313" key="2">
    <source>
        <dbReference type="EMBL" id="RJL06750.1"/>
    </source>
</evidence>
<feature type="region of interest" description="Disordered" evidence="1">
    <location>
        <begin position="58"/>
        <end position="80"/>
    </location>
</feature>
<name>A0A419A165_9RHOB</name>
<dbReference type="OrthoDB" id="7775619at2"/>
<comment type="caution">
    <text evidence="2">The sequence shown here is derived from an EMBL/GenBank/DDBJ whole genome shotgun (WGS) entry which is preliminary data.</text>
</comment>
<feature type="compositionally biased region" description="Pro residues" evidence="1">
    <location>
        <begin position="8"/>
        <end position="23"/>
    </location>
</feature>
<gene>
    <name evidence="2" type="ORF">D3P06_02855</name>
</gene>
<organism evidence="2 3">
    <name type="scientific">Paracoccus aestuarii</name>
    <dbReference type="NCBI Taxonomy" id="453842"/>
    <lineage>
        <taxon>Bacteria</taxon>
        <taxon>Pseudomonadati</taxon>
        <taxon>Pseudomonadota</taxon>
        <taxon>Alphaproteobacteria</taxon>
        <taxon>Rhodobacterales</taxon>
        <taxon>Paracoccaceae</taxon>
        <taxon>Paracoccus</taxon>
    </lineage>
</organism>
<reference evidence="2 3" key="1">
    <citation type="submission" date="2018-09" db="EMBL/GenBank/DDBJ databases">
        <title>Paracoccus onubensis nov. sp. a moderate halophilic bacterium isolated from Gruta de las Maravillas (Aracena, Spain).</title>
        <authorList>
            <person name="Jurado V."/>
            <person name="Gutierrez-Patricio S."/>
            <person name="Gonzalez-Pimentel J.L."/>
            <person name="Laiz L."/>
            <person name="Saiz-Jimenez C."/>
        </authorList>
    </citation>
    <scope>NUCLEOTIDE SEQUENCE [LARGE SCALE GENOMIC DNA]</scope>
    <source>
        <strain evidence="2 3">DSM 19484</strain>
    </source>
</reference>
<proteinExistence type="predicted"/>
<evidence type="ECO:0000313" key="3">
    <source>
        <dbReference type="Proteomes" id="UP000285530"/>
    </source>
</evidence>
<dbReference type="AlphaFoldDB" id="A0A419A165"/>
<dbReference type="RefSeq" id="WP_119885103.1">
    <property type="nucleotide sequence ID" value="NZ_CP067169.1"/>
</dbReference>
<sequence length="80" mass="8706">MSILPTQPLAPPLPVGPVQPLDPPARSGDQSFQDGTRERTTPPMSYWQWLRTISAYQAEARAHQAPTTGPEPDGTAPQDQ</sequence>
<evidence type="ECO:0000256" key="1">
    <source>
        <dbReference type="SAM" id="MobiDB-lite"/>
    </source>
</evidence>
<protein>
    <submittedName>
        <fullName evidence="2">Uncharacterized protein</fullName>
    </submittedName>
</protein>